<name>A0A256JVF1_HALEZ</name>
<dbReference type="Proteomes" id="UP000216758">
    <property type="component" value="Unassembled WGS sequence"/>
</dbReference>
<reference evidence="1 2" key="1">
    <citation type="journal article" date="2014" name="Front. Microbiol.">
        <title>Population and genomic analysis of the genus Halorubrum.</title>
        <authorList>
            <person name="Fullmer M.S."/>
            <person name="Soucy S.M."/>
            <person name="Swithers K.S."/>
            <person name="Makkay A.M."/>
            <person name="Wheeler R."/>
            <person name="Ventosa A."/>
            <person name="Gogarten J.P."/>
            <person name="Papke R.T."/>
        </authorList>
    </citation>
    <scope>NUCLEOTIDE SEQUENCE [LARGE SCALE GENOMIC DNA]</scope>
    <source>
        <strain evidence="1 2">G37</strain>
    </source>
</reference>
<sequence>MRRAHRRAIVVCLIAGAIGLTGAPTALAQDAGNATATSAPTDNVTIVTAVDEETVVSDVAYDGDALEITVVADESRAISVMEAIPMDQRGGTQLAIEQTTVDPGTTTLEITPRNHPAAVVSTDEGAEAGQVGYVAAEP</sequence>
<dbReference type="AlphaFoldDB" id="A0A256JVF1"/>
<gene>
    <name evidence="1" type="ORF">DJ78_03085</name>
</gene>
<feature type="non-terminal residue" evidence="1">
    <location>
        <position position="138"/>
    </location>
</feature>
<accession>A0A256JVF1</accession>
<organism evidence="1 2">
    <name type="scientific">Halorubrum ezzemoulense</name>
    <name type="common">Halorubrum chaoviator</name>
    <dbReference type="NCBI Taxonomy" id="337243"/>
    <lineage>
        <taxon>Archaea</taxon>
        <taxon>Methanobacteriati</taxon>
        <taxon>Methanobacteriota</taxon>
        <taxon>Stenosarchaea group</taxon>
        <taxon>Halobacteria</taxon>
        <taxon>Halobacteriales</taxon>
        <taxon>Haloferacaceae</taxon>
        <taxon>Halorubrum</taxon>
    </lineage>
</organism>
<dbReference type="InterPro" id="IPR058376">
    <property type="entry name" value="DUF8063"/>
</dbReference>
<proteinExistence type="predicted"/>
<protein>
    <submittedName>
        <fullName evidence="1">Uncharacterized protein</fullName>
    </submittedName>
</protein>
<dbReference type="RefSeq" id="WP_143421150.1">
    <property type="nucleotide sequence ID" value="NZ_NHPB01000016.1"/>
</dbReference>
<comment type="caution">
    <text evidence="1">The sequence shown here is derived from an EMBL/GenBank/DDBJ whole genome shotgun (WGS) entry which is preliminary data.</text>
</comment>
<evidence type="ECO:0000313" key="1">
    <source>
        <dbReference type="EMBL" id="OYR72352.1"/>
    </source>
</evidence>
<dbReference type="EMBL" id="NHPB01000016">
    <property type="protein sequence ID" value="OYR72352.1"/>
    <property type="molecule type" value="Genomic_DNA"/>
</dbReference>
<dbReference type="Pfam" id="PF26259">
    <property type="entry name" value="DUF8063"/>
    <property type="match status" value="1"/>
</dbReference>
<evidence type="ECO:0000313" key="2">
    <source>
        <dbReference type="Proteomes" id="UP000216758"/>
    </source>
</evidence>